<dbReference type="GO" id="GO:0016740">
    <property type="term" value="F:transferase activity"/>
    <property type="evidence" value="ECO:0007669"/>
    <property type="project" value="UniProtKB-KW"/>
</dbReference>
<dbReference type="InterPro" id="IPR050834">
    <property type="entry name" value="Glycosyltransf_2"/>
</dbReference>
<dbReference type="RefSeq" id="WP_006011789.1">
    <property type="nucleotide sequence ID" value="NZ_AUAV01000014.1"/>
</dbReference>
<evidence type="ECO:0000313" key="3">
    <source>
        <dbReference type="Proteomes" id="UP000006251"/>
    </source>
</evidence>
<reference evidence="3" key="1">
    <citation type="journal article" date="2014" name="Environ. Microbiol.">
        <title>Comparative genomics of the marine bacterial genus Glaciecola reveals the high degree of genomic diversity and genomic characteristic for cold adaptation.</title>
        <authorList>
            <person name="Qin Q.L."/>
            <person name="Xie B.B."/>
            <person name="Yu Y."/>
            <person name="Shu Y.L."/>
            <person name="Rong J.C."/>
            <person name="Zhang Y.J."/>
            <person name="Zhao D.L."/>
            <person name="Chen X.L."/>
            <person name="Zhang X.Y."/>
            <person name="Chen B."/>
            <person name="Zhou B.C."/>
            <person name="Zhang Y.Z."/>
        </authorList>
    </citation>
    <scope>NUCLEOTIDE SEQUENCE [LARGE SCALE GENOMIC DNA]</scope>
    <source>
        <strain evidence="3">ACAM 615</strain>
    </source>
</reference>
<dbReference type="CDD" id="cd00761">
    <property type="entry name" value="Glyco_tranf_GTA_type"/>
    <property type="match status" value="1"/>
</dbReference>
<dbReference type="PANTHER" id="PTHR43685:SF2">
    <property type="entry name" value="GLYCOSYLTRANSFERASE 2-LIKE DOMAIN-CONTAINING PROTEIN"/>
    <property type="match status" value="1"/>
</dbReference>
<dbReference type="Pfam" id="PF00535">
    <property type="entry name" value="Glycos_transf_2"/>
    <property type="match status" value="1"/>
</dbReference>
<dbReference type="AlphaFoldDB" id="K6ZJX1"/>
<gene>
    <name evidence="2" type="ORF">GPAL_2327</name>
</gene>
<dbReference type="Proteomes" id="UP000006251">
    <property type="component" value="Unassembled WGS sequence"/>
</dbReference>
<organism evidence="2 3">
    <name type="scientific">Brumicola pallidula DSM 14239 = ACAM 615</name>
    <dbReference type="NCBI Taxonomy" id="1121922"/>
    <lineage>
        <taxon>Bacteria</taxon>
        <taxon>Pseudomonadati</taxon>
        <taxon>Pseudomonadota</taxon>
        <taxon>Gammaproteobacteria</taxon>
        <taxon>Alteromonadales</taxon>
        <taxon>Alteromonadaceae</taxon>
        <taxon>Brumicola</taxon>
    </lineage>
</organism>
<protein>
    <submittedName>
        <fullName evidence="2">Glycosyl transferase</fullName>
    </submittedName>
</protein>
<name>K6ZJX1_9ALTE</name>
<dbReference type="STRING" id="1121922.GCA_000428905_02701"/>
<keyword evidence="2" id="KW-0808">Transferase</keyword>
<feature type="domain" description="Glycosyltransferase 2-like" evidence="1">
    <location>
        <begin position="15"/>
        <end position="156"/>
    </location>
</feature>
<sequence length="290" mass="33260">MSTCLSEVQENISISVVIISCERPDYLKLAVHSVLRQIHQPAEIIIIDDCSKANYQSTLQSFSDERIIYHRSEQRCGANSSRNKGIELSSGKVLAFLDDDDIWNETFLKQHYTEYLNNAEAVLCGYSVLGNPSKQQINLQIKVTEDELRKGNTFCGMSGFSALRDILLEIQFDNNLNNGQDWDLFVRITQQKRRFVNIPMPLFQYRKDLADGITSKAKTMTFTDSRIRLASAYKHREWLGESNFRQRVADQLLSFIVKKQNKLQWLFASIKLAGFLATFIALKKKLVNSS</sequence>
<proteinExistence type="predicted"/>
<evidence type="ECO:0000313" key="2">
    <source>
        <dbReference type="EMBL" id="GAC29188.1"/>
    </source>
</evidence>
<dbReference type="InterPro" id="IPR001173">
    <property type="entry name" value="Glyco_trans_2-like"/>
</dbReference>
<dbReference type="EMBL" id="BAEQ01000042">
    <property type="protein sequence ID" value="GAC29188.1"/>
    <property type="molecule type" value="Genomic_DNA"/>
</dbReference>
<keyword evidence="3" id="KW-1185">Reference proteome</keyword>
<accession>K6ZJX1</accession>
<dbReference type="Gene3D" id="3.90.550.10">
    <property type="entry name" value="Spore Coat Polysaccharide Biosynthesis Protein SpsA, Chain A"/>
    <property type="match status" value="1"/>
</dbReference>
<dbReference type="PANTHER" id="PTHR43685">
    <property type="entry name" value="GLYCOSYLTRANSFERASE"/>
    <property type="match status" value="1"/>
</dbReference>
<dbReference type="InterPro" id="IPR029044">
    <property type="entry name" value="Nucleotide-diphossugar_trans"/>
</dbReference>
<dbReference type="SUPFAM" id="SSF53448">
    <property type="entry name" value="Nucleotide-diphospho-sugar transferases"/>
    <property type="match status" value="1"/>
</dbReference>
<evidence type="ECO:0000259" key="1">
    <source>
        <dbReference type="Pfam" id="PF00535"/>
    </source>
</evidence>
<dbReference type="OrthoDB" id="9802649at2"/>
<comment type="caution">
    <text evidence="2">The sequence shown here is derived from an EMBL/GenBank/DDBJ whole genome shotgun (WGS) entry which is preliminary data.</text>
</comment>